<dbReference type="InterPro" id="IPR055179">
    <property type="entry name" value="Tex-like_central_region"/>
</dbReference>
<dbReference type="GO" id="GO:0140673">
    <property type="term" value="P:transcription elongation-coupled chromatin remodeling"/>
    <property type="evidence" value="ECO:0007669"/>
    <property type="project" value="InterPro"/>
</dbReference>
<name>A0AAD7QL17_QUISA</name>
<dbReference type="InterPro" id="IPR036860">
    <property type="entry name" value="SH2_dom_sf"/>
</dbReference>
<dbReference type="SUPFAM" id="SSF53098">
    <property type="entry name" value="Ribonuclease H-like"/>
    <property type="match status" value="1"/>
</dbReference>
<comment type="function">
    <text evidence="5">Transcription elongation factor that enhances transcription elongation by RNA polymerase II (RNAPII).</text>
</comment>
<organism evidence="8 9">
    <name type="scientific">Quillaja saponaria</name>
    <name type="common">Soap bark tree</name>
    <dbReference type="NCBI Taxonomy" id="32244"/>
    <lineage>
        <taxon>Eukaryota</taxon>
        <taxon>Viridiplantae</taxon>
        <taxon>Streptophyta</taxon>
        <taxon>Embryophyta</taxon>
        <taxon>Tracheophyta</taxon>
        <taxon>Spermatophyta</taxon>
        <taxon>Magnoliopsida</taxon>
        <taxon>eudicotyledons</taxon>
        <taxon>Gunneridae</taxon>
        <taxon>Pentapetalae</taxon>
        <taxon>rosids</taxon>
        <taxon>fabids</taxon>
        <taxon>Fabales</taxon>
        <taxon>Quillajaceae</taxon>
        <taxon>Quillaja</taxon>
    </lineage>
</organism>
<dbReference type="InterPro" id="IPR035018">
    <property type="entry name" value="Spt6_SH2_C"/>
</dbReference>
<dbReference type="FunFam" id="3.30.505.10:FF:000050">
    <property type="entry name" value="Transcription elongation factor spt6"/>
    <property type="match status" value="1"/>
</dbReference>
<keyword evidence="8" id="KW-0648">Protein biosynthesis</keyword>
<dbReference type="Gene3D" id="1.10.150.850">
    <property type="entry name" value="Spt6, helix-hairpin-helix domain"/>
    <property type="match status" value="1"/>
</dbReference>
<dbReference type="Proteomes" id="UP001163823">
    <property type="component" value="Chromosome 1"/>
</dbReference>
<feature type="domain" description="S1 motif" evidence="7">
    <location>
        <begin position="1083"/>
        <end position="1153"/>
    </location>
</feature>
<proteinExistence type="inferred from homology"/>
<dbReference type="Gene3D" id="1.10.3500.10">
    <property type="entry name" value="Tex N-terminal region-like"/>
    <property type="match status" value="1"/>
</dbReference>
<evidence type="ECO:0000313" key="8">
    <source>
        <dbReference type="EMBL" id="KAJ7982426.1"/>
    </source>
</evidence>
<comment type="similarity">
    <text evidence="2 5">Belongs to the SPT6 family.</text>
</comment>
<dbReference type="SUPFAM" id="SSF50249">
    <property type="entry name" value="Nucleic acid-binding proteins"/>
    <property type="match status" value="1"/>
</dbReference>
<dbReference type="Pfam" id="PF14632">
    <property type="entry name" value="SPT6_acidic"/>
    <property type="match status" value="1"/>
</dbReference>
<dbReference type="GO" id="GO:0031491">
    <property type="term" value="F:nucleosome binding"/>
    <property type="evidence" value="ECO:0007669"/>
    <property type="project" value="TreeGrafter"/>
</dbReference>
<dbReference type="Pfam" id="PF14635">
    <property type="entry name" value="HHH_7"/>
    <property type="match status" value="1"/>
</dbReference>
<dbReference type="SUPFAM" id="SSF47781">
    <property type="entry name" value="RuvA domain 2-like"/>
    <property type="match status" value="1"/>
</dbReference>
<dbReference type="KEGG" id="qsa:O6P43_001554"/>
<dbReference type="Gene3D" id="1.10.10.2740">
    <property type="entry name" value="Spt6, Death-like domain"/>
    <property type="match status" value="1"/>
</dbReference>
<dbReference type="GO" id="GO:0034728">
    <property type="term" value="P:nucleosome organization"/>
    <property type="evidence" value="ECO:0007669"/>
    <property type="project" value="TreeGrafter"/>
</dbReference>
<dbReference type="InterPro" id="IPR028083">
    <property type="entry name" value="Spt6_acidic_N_dom"/>
</dbReference>
<dbReference type="InterPro" id="IPR023319">
    <property type="entry name" value="Tex-like_HTH_dom_sf"/>
</dbReference>
<dbReference type="Gene3D" id="3.30.420.140">
    <property type="entry name" value="YqgF/RNase H-like domain"/>
    <property type="match status" value="1"/>
</dbReference>
<dbReference type="Pfam" id="PF14633">
    <property type="entry name" value="SH2_2"/>
    <property type="match status" value="1"/>
</dbReference>
<dbReference type="InterPro" id="IPR006641">
    <property type="entry name" value="YqgF/RNaseH-like_dom"/>
</dbReference>
<dbReference type="Gene3D" id="3.30.505.10">
    <property type="entry name" value="SH2 domain"/>
    <property type="match status" value="2"/>
</dbReference>
<keyword evidence="3 5" id="KW-0804">Transcription</keyword>
<accession>A0AAD7QL17</accession>
<dbReference type="Pfam" id="PF14639">
    <property type="entry name" value="YqgF"/>
    <property type="match status" value="1"/>
</dbReference>
<dbReference type="SUPFAM" id="SSF158832">
    <property type="entry name" value="Tex N-terminal region-like"/>
    <property type="match status" value="1"/>
</dbReference>
<keyword evidence="4 5" id="KW-0539">Nucleus</keyword>
<dbReference type="FunFam" id="3.30.420.140:FF:000006">
    <property type="entry name" value="Transcription elongation factor spt6"/>
    <property type="match status" value="1"/>
</dbReference>
<gene>
    <name evidence="8" type="ORF">O6P43_001554</name>
</gene>
<dbReference type="GO" id="GO:0003676">
    <property type="term" value="F:nucleic acid binding"/>
    <property type="evidence" value="ECO:0007669"/>
    <property type="project" value="InterPro"/>
</dbReference>
<evidence type="ECO:0000256" key="3">
    <source>
        <dbReference type="ARBA" id="ARBA00023163"/>
    </source>
</evidence>
<feature type="compositionally biased region" description="Acidic residues" evidence="6">
    <location>
        <begin position="34"/>
        <end position="64"/>
    </location>
</feature>
<dbReference type="InterPro" id="IPR023323">
    <property type="entry name" value="Tex-like_dom_sf"/>
</dbReference>
<sequence length="1478" mass="169626">MGRRKLVLDEEEEGRIKMNGKNKGKKKEEPVLVDSDEEEEEDEADLDEYENDGFIVDDEEEDGGSEDKQKKKKKKKRKSFKNIVLDDDDLELLEENKFYGFNQGKMGDGKFKRLKKASEVTELPEHFSDNEESLFNDIAEDEYKSDAEEDDMADFIVDEEEIYGMGGPVRRELNQVKNSSYLRKESRRGFANANELPEQPTEVLAESKKLDESTQFDSLIQINAFLGEKGHYIEDTDIPERMQIFEESVGPAPVDNMSLEEESSWILSQLAENLYPLFSEKIDKEDPNFLRPLNRINKEDIVRFLELHRLKKYDIPFISMYRKEQCLSLLEDPEQNEAENIYKDDAEGTPKLKCHKVLWAIKELDRKWLLLQKRKSALLMYFNKRFAEESQSSFCDPKASVNKQIFKSITKALEKAESEREIDDANMKFNLHFPPAEELGDSMYKRHVKKSHYNICTEAGLRLLVDKFGNPEQFGLQVTLENSGMEFHEDPNESPENIASEFMSDRFETSEDVLKGARHMAAVEISSEASFRKHVRNIFMDKALVSTSPTPEGDIVIDSFHQYSGVKWLWEKPLLKFEDAQWLLIQKAEEEKLLQVIVKLPDSTLNELKSVCADVYLRAEGRSSQLWNEQRRLILHDAISNFLLPSVEKEARELLTTKAKNWLLMEYGKQLWNRVSVAPYQCNGNVSKENGFTQRVMACCWGPGKPETTFVMLDSSGKLLDVLHAGSLTLWLRNMNDQQRKKSDQQRILRFLSNYQPKVIVLGAANVMCTRLKDDINEIISMMVEENLPDVSQQMNKVRVVFGDECLPNIYEHSQVSSDQLPRQPDIVKRAVALGRFLQNPLAMVATLCGVQKEILSWQLSPLQQFLTSDEKFEMIEWVMVDVTNQVGVDLSKAVSHDWLFAPLQFVSGLGPRKAALLHKESLGDIAVRNRRELTAYGLKTEKIFYNAVGFLRVCFNDPFSTDSDTDVLDGTRIHPESYAVAKELAEAVYRYNHKENANIDVSLVNAIAYIQENPILLQSFDINAYADTLQIERGEYGRETIYDIKNELVHGFIDPRRPYVEPTQDEEFDMISGKTGDAPLEGKRVEAIVRHVQSQRAFCVLGSGLTGILLKDDFSDEIDDISLSDKMHQGDKLACKIKEIEKNRYRVTLTCKASELKSGEQVHFHKLDPYYQKGQVILPSQPEKSYKDELANNHFKPRMISHPCFWNITAYQANEFLADKDIGEYIFHPSSRGPCYLTFTLKISDGLSVHKDIVEIGKDMLDMASLLRLGKTLKLGDERFEDIDEVMRNYINPLVVHLKTMLNFQKFKKGSKSEVDELLKAEKAEYPMRIAYGFGISYEHPGTCILSYIRSTNPHHEFVGIHPKGFKFRKQMFEKIEHMVSYFQKHINDPIVPPRDSRIGGSIGTSMAGDWRSNKVDQQGQSHSGKNDREDGWGQGRGRGRGRGQGRAPDCGTSDEGGYNGRYQNKDDSLYYWFKVG</sequence>
<dbReference type="PANTHER" id="PTHR10145">
    <property type="entry name" value="TRANSCRIPTION ELONGATION FACTOR SPT6"/>
    <property type="match status" value="1"/>
</dbReference>
<dbReference type="InterPro" id="IPR032706">
    <property type="entry name" value="Spt6_HHH"/>
</dbReference>
<dbReference type="InterPro" id="IPR035019">
    <property type="entry name" value="Spt6_SH2_N"/>
</dbReference>
<evidence type="ECO:0000256" key="2">
    <source>
        <dbReference type="ARBA" id="ARBA00009253"/>
    </source>
</evidence>
<comment type="caution">
    <text evidence="8">The sequence shown here is derived from an EMBL/GenBank/DDBJ whole genome shotgun (WGS) entry which is preliminary data.</text>
</comment>
<evidence type="ECO:0000256" key="4">
    <source>
        <dbReference type="ARBA" id="ARBA00023242"/>
    </source>
</evidence>
<dbReference type="Pfam" id="PF17674">
    <property type="entry name" value="HHH_9"/>
    <property type="match status" value="1"/>
</dbReference>
<dbReference type="InterPro" id="IPR010994">
    <property type="entry name" value="RuvA_2-like"/>
</dbReference>
<dbReference type="Pfam" id="PF22706">
    <property type="entry name" value="Tex_central_region"/>
    <property type="match status" value="1"/>
</dbReference>
<dbReference type="InterPro" id="IPR041692">
    <property type="entry name" value="HHH_9"/>
</dbReference>
<dbReference type="PROSITE" id="PS50126">
    <property type="entry name" value="S1"/>
    <property type="match status" value="1"/>
</dbReference>
<dbReference type="GO" id="GO:0042393">
    <property type="term" value="F:histone binding"/>
    <property type="evidence" value="ECO:0007669"/>
    <property type="project" value="TreeGrafter"/>
</dbReference>
<keyword evidence="8" id="KW-0251">Elongation factor</keyword>
<reference evidence="8 9" key="1">
    <citation type="journal article" date="2023" name="Science">
        <title>Elucidation of the pathway for biosynthesis of saponin adjuvants from the soapbark tree.</title>
        <authorList>
            <person name="Reed J."/>
            <person name="Orme A."/>
            <person name="El-Demerdash A."/>
            <person name="Owen C."/>
            <person name="Martin L.B.B."/>
            <person name="Misra R.C."/>
            <person name="Kikuchi S."/>
            <person name="Rejzek M."/>
            <person name="Martin A.C."/>
            <person name="Harkess A."/>
            <person name="Leebens-Mack J."/>
            <person name="Louveau T."/>
            <person name="Stephenson M.J."/>
            <person name="Osbourn A."/>
        </authorList>
    </citation>
    <scope>NUCLEOTIDE SEQUENCE [LARGE SCALE GENOMIC DNA]</scope>
    <source>
        <strain evidence="8">S10</strain>
    </source>
</reference>
<dbReference type="InterPro" id="IPR035420">
    <property type="entry name" value="Spt6_SH2"/>
</dbReference>
<dbReference type="GO" id="GO:0003746">
    <property type="term" value="F:translation elongation factor activity"/>
    <property type="evidence" value="ECO:0007669"/>
    <property type="project" value="UniProtKB-KW"/>
</dbReference>
<evidence type="ECO:0000256" key="1">
    <source>
        <dbReference type="ARBA" id="ARBA00004123"/>
    </source>
</evidence>
<dbReference type="InterPro" id="IPR003029">
    <property type="entry name" value="S1_domain"/>
</dbReference>
<protein>
    <recommendedName>
        <fullName evidence="5">Transcription elongation factor spt6</fullName>
    </recommendedName>
</protein>
<dbReference type="EMBL" id="JARAOO010000001">
    <property type="protein sequence ID" value="KAJ7982426.1"/>
    <property type="molecule type" value="Genomic_DNA"/>
</dbReference>
<evidence type="ECO:0000313" key="9">
    <source>
        <dbReference type="Proteomes" id="UP001163823"/>
    </source>
</evidence>
<dbReference type="CDD" id="cd09918">
    <property type="entry name" value="SH2_Nterm_SPT6_like"/>
    <property type="match status" value="1"/>
</dbReference>
<dbReference type="PIRSF" id="PIRSF036947">
    <property type="entry name" value="Spt6"/>
    <property type="match status" value="1"/>
</dbReference>
<dbReference type="InterPro" id="IPR028231">
    <property type="entry name" value="Spt6_YqgF"/>
</dbReference>
<dbReference type="InterPro" id="IPR017072">
    <property type="entry name" value="TF_Spt6"/>
</dbReference>
<dbReference type="PANTHER" id="PTHR10145:SF6">
    <property type="entry name" value="TRANSCRIPTION ELONGATION FACTOR SPT6"/>
    <property type="match status" value="1"/>
</dbReference>
<feature type="region of interest" description="Disordered" evidence="6">
    <location>
        <begin position="1"/>
        <end position="79"/>
    </location>
</feature>
<dbReference type="CDD" id="cd09928">
    <property type="entry name" value="SH2_Cterm_SPT6_like"/>
    <property type="match status" value="1"/>
</dbReference>
<dbReference type="InterPro" id="IPR037027">
    <property type="entry name" value="YqgF/RNaseH-like_dom_sf"/>
</dbReference>
<feature type="region of interest" description="Disordered" evidence="6">
    <location>
        <begin position="1394"/>
        <end position="1466"/>
    </location>
</feature>
<comment type="subcellular location">
    <subcellularLocation>
        <location evidence="1 5">Nucleus</location>
    </subcellularLocation>
</comment>
<dbReference type="InterPro" id="IPR012337">
    <property type="entry name" value="RNaseH-like_sf"/>
</dbReference>
<dbReference type="InterPro" id="IPR042066">
    <property type="entry name" value="Spt6_death-like"/>
</dbReference>
<dbReference type="SMART" id="SM00316">
    <property type="entry name" value="S1"/>
    <property type="match status" value="1"/>
</dbReference>
<evidence type="ECO:0000256" key="6">
    <source>
        <dbReference type="SAM" id="MobiDB-lite"/>
    </source>
</evidence>
<keyword evidence="9" id="KW-1185">Reference proteome</keyword>
<dbReference type="Gene3D" id="2.40.50.140">
    <property type="entry name" value="Nucleic acid-binding proteins"/>
    <property type="match status" value="1"/>
</dbReference>
<dbReference type="Gene3D" id="1.10.10.650">
    <property type="entry name" value="RuvA domain 2-like"/>
    <property type="match status" value="1"/>
</dbReference>
<dbReference type="GO" id="GO:0008023">
    <property type="term" value="C:transcription elongation factor complex"/>
    <property type="evidence" value="ECO:0007669"/>
    <property type="project" value="TreeGrafter"/>
</dbReference>
<dbReference type="InterPro" id="IPR012340">
    <property type="entry name" value="NA-bd_OB-fold"/>
</dbReference>
<dbReference type="SMART" id="SM00732">
    <property type="entry name" value="YqgFc"/>
    <property type="match status" value="1"/>
</dbReference>
<evidence type="ECO:0000259" key="7">
    <source>
        <dbReference type="PROSITE" id="PS50126"/>
    </source>
</evidence>
<evidence type="ECO:0000256" key="5">
    <source>
        <dbReference type="PIRNR" id="PIRNR036947"/>
    </source>
</evidence>
<feature type="compositionally biased region" description="Basic residues" evidence="6">
    <location>
        <begin position="70"/>
        <end position="79"/>
    </location>
</feature>